<protein>
    <submittedName>
        <fullName evidence="1">E4 orf2</fullName>
    </submittedName>
</protein>
<evidence type="ECO:0000313" key="1">
    <source>
        <dbReference type="EMBL" id="AFD10583.1"/>
    </source>
</evidence>
<sequence length="130" mass="14698">MYLLRPVFVSVVVPEAVMAYLHDLDFSVVEFMHRHLGDFWLHMLHCVTPPFQHCSCGFLLLRLTPSLEIMCVVTASDLIPGGELTALVCEDLNDFLQLMLRVELRESGIDPNIGLLNQLQVVQETGIFQS</sequence>
<dbReference type="OrthoDB" id="18479at10239"/>
<reference evidence="1 2" key="1">
    <citation type="journal article" date="2009" name="PLoS Pathog.">
        <title>Isolation and characterization of adenoviruses persistently shed from the gastrointestinal tract of non-human primates.</title>
        <authorList>
            <person name="Roy S."/>
            <person name="Vandenberghe L.H."/>
            <person name="Kryazhimskiy S."/>
            <person name="Grant R."/>
            <person name="Calcedo R."/>
            <person name="Yuan X."/>
            <person name="Keough M."/>
            <person name="Sandhu A."/>
            <person name="Wang Q."/>
            <person name="Medina-Jaszek C.A."/>
            <person name="Plotkin J.B."/>
            <person name="Wilson J.M."/>
        </authorList>
    </citation>
    <scope>NUCLEOTIDE SEQUENCE [LARGE SCALE GENOMIC DNA]</scope>
</reference>
<dbReference type="EMBL" id="FJ025931">
    <property type="protein sequence ID" value="AFD10583.1"/>
    <property type="molecule type" value="Genomic_DNA"/>
</dbReference>
<name>H8PG17_9ADEN</name>
<keyword evidence="2" id="KW-1185">Reference proteome</keyword>
<dbReference type="KEGG" id="vg:16791304"/>
<accession>H8PG17</accession>
<dbReference type="Proteomes" id="UP000171189">
    <property type="component" value="Segment"/>
</dbReference>
<dbReference type="GeneID" id="16791304"/>
<organism evidence="1 2">
    <name type="scientific">Simian adenovirus 18</name>
    <dbReference type="NCBI Taxonomy" id="909210"/>
    <lineage>
        <taxon>Viruses</taxon>
        <taxon>Varidnaviria</taxon>
        <taxon>Bamfordvirae</taxon>
        <taxon>Preplasmiviricota</taxon>
        <taxon>Polisuviricotina</taxon>
        <taxon>Pharingeaviricetes</taxon>
        <taxon>Rowavirales</taxon>
        <taxon>Adenoviridae</taxon>
        <taxon>Mastadenovirus</taxon>
        <taxon>Mastadenovirus chlorocebi</taxon>
        <taxon>Simian mastadenovirus F</taxon>
    </lineage>
</organism>
<proteinExistence type="predicted"/>
<evidence type="ECO:0000313" key="2">
    <source>
        <dbReference type="Proteomes" id="UP000171189"/>
    </source>
</evidence>
<dbReference type="RefSeq" id="YP_008520248.1">
    <property type="nucleotide sequence ID" value="NC_022266.1"/>
</dbReference>